<dbReference type="InterPro" id="IPR001986">
    <property type="entry name" value="Enolpyruvate_Tfrase_dom"/>
</dbReference>
<evidence type="ECO:0000256" key="5">
    <source>
        <dbReference type="ARBA" id="ARBA00022605"/>
    </source>
</evidence>
<dbReference type="PATRIC" id="fig|632773.3.peg.1530"/>
<dbReference type="AlphaFoldDB" id="A0A1D7QUZ0"/>
<dbReference type="PIRSF" id="PIRSF000505">
    <property type="entry name" value="EPSPS"/>
    <property type="match status" value="1"/>
</dbReference>
<dbReference type="InterPro" id="IPR006264">
    <property type="entry name" value="EPSP_synthase"/>
</dbReference>
<evidence type="ECO:0000313" key="11">
    <source>
        <dbReference type="EMBL" id="AOM82817.1"/>
    </source>
</evidence>
<feature type="binding site" evidence="9">
    <location>
        <position position="92"/>
    </location>
    <ligand>
        <name>phosphoenolpyruvate</name>
        <dbReference type="ChEBI" id="CHEBI:58702"/>
    </ligand>
</feature>
<dbReference type="Gene3D" id="3.65.10.10">
    <property type="entry name" value="Enolpyruvate transferase domain"/>
    <property type="match status" value="2"/>
</dbReference>
<dbReference type="STRING" id="632773.BBEV_1454"/>
<accession>A0A1D7QUZ0</accession>
<dbReference type="GO" id="GO:0009423">
    <property type="term" value="P:chorismate biosynthetic process"/>
    <property type="evidence" value="ECO:0007669"/>
    <property type="project" value="UniProtKB-UniRule"/>
</dbReference>
<comment type="subunit">
    <text evidence="9">Monomer.</text>
</comment>
<gene>
    <name evidence="11" type="primary">aroA-2</name>
    <name evidence="9" type="synonym">aroA</name>
    <name evidence="11" type="ORF">BBEV_1454</name>
</gene>
<dbReference type="InterPro" id="IPR036968">
    <property type="entry name" value="Enolpyruvate_Tfrase_sf"/>
</dbReference>
<dbReference type="Proteomes" id="UP000094463">
    <property type="component" value="Chromosome"/>
</dbReference>
<name>A0A1D7QUZ0_9BACI</name>
<dbReference type="GO" id="GO:0003866">
    <property type="term" value="F:3-phosphoshikimate 1-carboxyvinyltransferase activity"/>
    <property type="evidence" value="ECO:0007669"/>
    <property type="project" value="UniProtKB-UniRule"/>
</dbReference>
<feature type="binding site" evidence="9">
    <location>
        <position position="386"/>
    </location>
    <ligand>
        <name>phosphoenolpyruvate</name>
        <dbReference type="ChEBI" id="CHEBI:58702"/>
    </ligand>
</feature>
<dbReference type="FunFam" id="3.65.10.10:FF:000006">
    <property type="entry name" value="3-phosphoshikimate 1-carboxyvinyltransferase"/>
    <property type="match status" value="1"/>
</dbReference>
<feature type="binding site" evidence="9">
    <location>
        <position position="313"/>
    </location>
    <ligand>
        <name>3-phosphoshikimate</name>
        <dbReference type="ChEBI" id="CHEBI:145989"/>
    </ligand>
</feature>
<feature type="domain" description="Enolpyruvate transferase" evidence="10">
    <location>
        <begin position="9"/>
        <end position="421"/>
    </location>
</feature>
<sequence>MEIGKTNHGLRGTVKIPGDKSISHRAVLFASLAKGVSQIDGFLEGEDCLSTIACMRQLGVEIDQNNDQVTVYGNGLDALQEPARVLDIGNSGTTIRLLMGVLAGRPFSSVLQGDDSIARRPMARVTGPLKMMNARIDGRQLGDLTPLHIRGGELRGIRYHSPVASAQVKSAILLAGLQAEGVTTVVEPHKSRDHTERMLKSFGISVRSDEHSASVQGGQMLHPVQIHVPGDISSAAFMLTAASIVKGSDCVLENVGLNPTRNGVIEVLEKMGADMTFLNERMAGDEPVADIRVRFAPLKAITIEGGLIPRLIDEIPAIAVLATQAEGTTIIKDAEELKVKETNRIDTVVNQLKELGAEVVATEDGMMIHGPVRLRGGEADSFGDHRIGMAMALCGLISDQPVSVNGTEAIAVSYPNFFEQLEELKMND</sequence>
<feature type="binding site" evidence="9">
    <location>
        <position position="340"/>
    </location>
    <ligand>
        <name>3-phosphoshikimate</name>
        <dbReference type="ChEBI" id="CHEBI:145989"/>
    </ligand>
</feature>
<comment type="pathway">
    <text evidence="2 9">Metabolic intermediate biosynthesis; chorismate biosynthesis; chorismate from D-erythrose 4-phosphate and phosphoenolpyruvate: step 6/7.</text>
</comment>
<comment type="caution">
    <text evidence="9">Lacks conserved residue(s) required for the propagation of feature annotation.</text>
</comment>
<feature type="binding site" evidence="9">
    <location>
        <position position="167"/>
    </location>
    <ligand>
        <name>3-phosphoshikimate</name>
        <dbReference type="ChEBI" id="CHEBI:145989"/>
    </ligand>
</feature>
<evidence type="ECO:0000256" key="3">
    <source>
        <dbReference type="ARBA" id="ARBA00009948"/>
    </source>
</evidence>
<dbReference type="GO" id="GO:0005737">
    <property type="term" value="C:cytoplasm"/>
    <property type="evidence" value="ECO:0007669"/>
    <property type="project" value="UniProtKB-SubCell"/>
</dbReference>
<comment type="function">
    <text evidence="1 9">Catalyzes the transfer of the enolpyruvyl moiety of phosphoenolpyruvate (PEP) to the 5-hydroxyl of shikimate-3-phosphate (S3P) to produce enolpyruvyl shikimate-3-phosphate and inorganic phosphate.</text>
</comment>
<evidence type="ECO:0000256" key="8">
    <source>
        <dbReference type="ARBA" id="ARBA00044633"/>
    </source>
</evidence>
<keyword evidence="5 9" id="KW-0028">Amino-acid biosynthesis</keyword>
<dbReference type="InterPro" id="IPR023193">
    <property type="entry name" value="EPSP_synthase_CS"/>
</dbReference>
<dbReference type="NCBIfam" id="TIGR01356">
    <property type="entry name" value="aroA"/>
    <property type="match status" value="1"/>
</dbReference>
<dbReference type="EMBL" id="CP012502">
    <property type="protein sequence ID" value="AOM82817.1"/>
    <property type="molecule type" value="Genomic_DNA"/>
</dbReference>
<dbReference type="GO" id="GO:0008652">
    <property type="term" value="P:amino acid biosynthetic process"/>
    <property type="evidence" value="ECO:0007669"/>
    <property type="project" value="UniProtKB-KW"/>
</dbReference>
<feature type="binding site" evidence="9">
    <location>
        <position position="120"/>
    </location>
    <ligand>
        <name>phosphoenolpyruvate</name>
        <dbReference type="ChEBI" id="CHEBI:58702"/>
    </ligand>
</feature>
<evidence type="ECO:0000313" key="12">
    <source>
        <dbReference type="Proteomes" id="UP000094463"/>
    </source>
</evidence>
<dbReference type="EC" id="2.5.1.19" evidence="9"/>
<dbReference type="GO" id="GO:0009073">
    <property type="term" value="P:aromatic amino acid family biosynthetic process"/>
    <property type="evidence" value="ECO:0007669"/>
    <property type="project" value="UniProtKB-KW"/>
</dbReference>
<feature type="binding site" evidence="9">
    <location>
        <position position="344"/>
    </location>
    <ligand>
        <name>phosphoenolpyruvate</name>
        <dbReference type="ChEBI" id="CHEBI:58702"/>
    </ligand>
</feature>
<evidence type="ECO:0000256" key="2">
    <source>
        <dbReference type="ARBA" id="ARBA00004811"/>
    </source>
</evidence>
<dbReference type="HAMAP" id="MF_00210">
    <property type="entry name" value="EPSP_synth"/>
    <property type="match status" value="1"/>
</dbReference>
<feature type="binding site" evidence="9">
    <location>
        <position position="20"/>
    </location>
    <ligand>
        <name>phosphoenolpyruvate</name>
        <dbReference type="ChEBI" id="CHEBI:58702"/>
    </ligand>
</feature>
<dbReference type="Pfam" id="PF00275">
    <property type="entry name" value="EPSP_synthase"/>
    <property type="match status" value="1"/>
</dbReference>
<organism evidence="11 12">
    <name type="scientific">Salisediminibacterium beveridgei</name>
    <dbReference type="NCBI Taxonomy" id="632773"/>
    <lineage>
        <taxon>Bacteria</taxon>
        <taxon>Bacillati</taxon>
        <taxon>Bacillota</taxon>
        <taxon>Bacilli</taxon>
        <taxon>Bacillales</taxon>
        <taxon>Bacillaceae</taxon>
        <taxon>Salisediminibacterium</taxon>
    </lineage>
</organism>
<dbReference type="InterPro" id="IPR013792">
    <property type="entry name" value="RNA3'P_cycl/enolpyr_Trfase_a/b"/>
</dbReference>
<dbReference type="OrthoDB" id="9809920at2"/>
<reference evidence="11 12" key="1">
    <citation type="submission" date="2015-08" db="EMBL/GenBank/DDBJ databases">
        <title>The complete genome sequence of Bacillus beveridgei MLTeJB.</title>
        <authorList>
            <person name="Hanson T.E."/>
            <person name="Mesa C."/>
            <person name="Basesman S.M."/>
            <person name="Oremland R.S."/>
        </authorList>
    </citation>
    <scope>NUCLEOTIDE SEQUENCE [LARGE SCALE GENOMIC DNA]</scope>
    <source>
        <strain evidence="11 12">MLTeJB</strain>
    </source>
</reference>
<dbReference type="CDD" id="cd01556">
    <property type="entry name" value="EPSP_synthase"/>
    <property type="match status" value="1"/>
</dbReference>
<feature type="binding site" evidence="9">
    <location>
        <position position="21"/>
    </location>
    <ligand>
        <name>3-phosphoshikimate</name>
        <dbReference type="ChEBI" id="CHEBI:145989"/>
    </ligand>
</feature>
<comment type="subcellular location">
    <subcellularLocation>
        <location evidence="9">Cytoplasm</location>
    </subcellularLocation>
</comment>
<dbReference type="PROSITE" id="PS00885">
    <property type="entry name" value="EPSP_SYNTHASE_2"/>
    <property type="match status" value="1"/>
</dbReference>
<dbReference type="KEGG" id="bbev:BBEV_1454"/>
<dbReference type="PANTHER" id="PTHR21090">
    <property type="entry name" value="AROM/DEHYDROQUINATE SYNTHASE"/>
    <property type="match status" value="1"/>
</dbReference>
<comment type="similarity">
    <text evidence="3 9">Belongs to the EPSP synthase family.</text>
</comment>
<evidence type="ECO:0000256" key="7">
    <source>
        <dbReference type="ARBA" id="ARBA00023141"/>
    </source>
</evidence>
<dbReference type="PANTHER" id="PTHR21090:SF5">
    <property type="entry name" value="PENTAFUNCTIONAL AROM POLYPEPTIDE"/>
    <property type="match status" value="1"/>
</dbReference>
<keyword evidence="12" id="KW-1185">Reference proteome</keyword>
<protein>
    <recommendedName>
        <fullName evidence="9">3-phosphoshikimate 1-carboxyvinyltransferase</fullName>
        <ecNumber evidence="9">2.5.1.19</ecNumber>
    </recommendedName>
    <alternativeName>
        <fullName evidence="9">5-enolpyruvylshikimate-3-phosphate synthase</fullName>
        <shortName evidence="9">EPSP synthase</shortName>
        <shortName evidence="9">EPSPS</shortName>
    </alternativeName>
</protein>
<feature type="binding site" evidence="9">
    <location>
        <position position="165"/>
    </location>
    <ligand>
        <name>3-phosphoshikimate</name>
        <dbReference type="ChEBI" id="CHEBI:145989"/>
    </ligand>
</feature>
<feature type="binding site" evidence="9">
    <location>
        <position position="20"/>
    </location>
    <ligand>
        <name>3-phosphoshikimate</name>
        <dbReference type="ChEBI" id="CHEBI:145989"/>
    </ligand>
</feature>
<evidence type="ECO:0000256" key="6">
    <source>
        <dbReference type="ARBA" id="ARBA00022679"/>
    </source>
</evidence>
<keyword evidence="6 9" id="KW-0808">Transferase</keyword>
<keyword evidence="4 9" id="KW-0963">Cytoplasm</keyword>
<evidence type="ECO:0000256" key="9">
    <source>
        <dbReference type="HAMAP-Rule" id="MF_00210"/>
    </source>
</evidence>
<feature type="binding site" evidence="9">
    <location>
        <position position="167"/>
    </location>
    <ligand>
        <name>phosphoenolpyruvate</name>
        <dbReference type="ChEBI" id="CHEBI:58702"/>
    </ligand>
</feature>
<feature type="active site" description="Proton acceptor" evidence="9">
    <location>
        <position position="313"/>
    </location>
</feature>
<proteinExistence type="inferred from homology"/>
<dbReference type="PROSITE" id="PS00104">
    <property type="entry name" value="EPSP_SYNTHASE_1"/>
    <property type="match status" value="1"/>
</dbReference>
<evidence type="ECO:0000256" key="4">
    <source>
        <dbReference type="ARBA" id="ARBA00022490"/>
    </source>
</evidence>
<dbReference type="SUPFAM" id="SSF55205">
    <property type="entry name" value="EPT/RTPC-like"/>
    <property type="match status" value="1"/>
</dbReference>
<evidence type="ECO:0000256" key="1">
    <source>
        <dbReference type="ARBA" id="ARBA00002174"/>
    </source>
</evidence>
<dbReference type="FunFam" id="3.65.10.10:FF:000005">
    <property type="entry name" value="3-phosphoshikimate 1-carboxyvinyltransferase"/>
    <property type="match status" value="1"/>
</dbReference>
<comment type="catalytic activity">
    <reaction evidence="8">
        <text>3-phosphoshikimate + phosphoenolpyruvate = 5-O-(1-carboxyvinyl)-3-phosphoshikimate + phosphate</text>
        <dbReference type="Rhea" id="RHEA:21256"/>
        <dbReference type="ChEBI" id="CHEBI:43474"/>
        <dbReference type="ChEBI" id="CHEBI:57701"/>
        <dbReference type="ChEBI" id="CHEBI:58702"/>
        <dbReference type="ChEBI" id="CHEBI:145989"/>
        <dbReference type="EC" id="2.5.1.19"/>
    </reaction>
    <physiologicalReaction direction="left-to-right" evidence="8">
        <dbReference type="Rhea" id="RHEA:21257"/>
    </physiologicalReaction>
</comment>
<dbReference type="RefSeq" id="WP_069366651.1">
    <property type="nucleotide sequence ID" value="NZ_CP012502.1"/>
</dbReference>
<keyword evidence="7 9" id="KW-0057">Aromatic amino acid biosynthesis</keyword>
<feature type="binding site" evidence="9">
    <location>
        <position position="25"/>
    </location>
    <ligand>
        <name>3-phosphoshikimate</name>
        <dbReference type="ChEBI" id="CHEBI:145989"/>
    </ligand>
</feature>
<dbReference type="UniPathway" id="UPA00053">
    <property type="reaction ID" value="UER00089"/>
</dbReference>
<evidence type="ECO:0000259" key="10">
    <source>
        <dbReference type="Pfam" id="PF00275"/>
    </source>
</evidence>